<dbReference type="GO" id="GO:0042802">
    <property type="term" value="F:identical protein binding"/>
    <property type="evidence" value="ECO:0007669"/>
    <property type="project" value="UniProtKB-ARBA"/>
</dbReference>
<feature type="binding site" evidence="10">
    <location>
        <position position="233"/>
    </location>
    <ligand>
        <name>K(+)</name>
        <dbReference type="ChEBI" id="CHEBI:29103"/>
    </ligand>
</feature>
<comment type="caution">
    <text evidence="10">Lacks conserved residue(s) required for the propagation of feature annotation.</text>
</comment>
<dbReference type="Proteomes" id="UP000248917">
    <property type="component" value="Unassembled WGS sequence"/>
</dbReference>
<evidence type="ECO:0000256" key="9">
    <source>
        <dbReference type="ARBA" id="ARBA00023134"/>
    </source>
</evidence>
<dbReference type="GO" id="GO:0005525">
    <property type="term" value="F:GTP binding"/>
    <property type="evidence" value="ECO:0007669"/>
    <property type="project" value="UniProtKB-UniRule"/>
</dbReference>
<proteinExistence type="inferred from homology"/>
<dbReference type="InterPro" id="IPR018948">
    <property type="entry name" value="GTP-bd_TrmE_N"/>
</dbReference>
<evidence type="ECO:0000256" key="6">
    <source>
        <dbReference type="ARBA" id="ARBA00022801"/>
    </source>
</evidence>
<comment type="cofactor">
    <cofactor evidence="10">
        <name>K(+)</name>
        <dbReference type="ChEBI" id="CHEBI:29103"/>
    </cofactor>
    <text evidence="10">Binds 1 potassium ion per subunit.</text>
</comment>
<dbReference type="EMBL" id="QKTX01000012">
    <property type="protein sequence ID" value="PZV80326.1"/>
    <property type="molecule type" value="Genomic_DNA"/>
</dbReference>
<feature type="binding site" evidence="10">
    <location>
        <position position="257"/>
    </location>
    <ligand>
        <name>K(+)</name>
        <dbReference type="ChEBI" id="CHEBI:29103"/>
    </ligand>
</feature>
<comment type="similarity">
    <text evidence="1 10 11">Belongs to the TRAFAC class TrmE-Era-EngA-EngB-Septin-like GTPase superfamily. TrmE GTPase family.</text>
</comment>
<comment type="caution">
    <text evidence="13">The sequence shown here is derived from an EMBL/GenBank/DDBJ whole genome shotgun (WGS) entry which is preliminary data.</text>
</comment>
<dbReference type="SUPFAM" id="SSF116878">
    <property type="entry name" value="TrmE connector domain"/>
    <property type="match status" value="1"/>
</dbReference>
<keyword evidence="9 10" id="KW-0342">GTP-binding</keyword>
<dbReference type="GO" id="GO:0003924">
    <property type="term" value="F:GTPase activity"/>
    <property type="evidence" value="ECO:0007669"/>
    <property type="project" value="UniProtKB-UniRule"/>
</dbReference>
<dbReference type="PANTHER" id="PTHR42714:SF2">
    <property type="entry name" value="TRNA MODIFICATION GTPASE GTPBP3, MITOCHONDRIAL"/>
    <property type="match status" value="1"/>
</dbReference>
<dbReference type="GO" id="GO:0046872">
    <property type="term" value="F:metal ion binding"/>
    <property type="evidence" value="ECO:0007669"/>
    <property type="project" value="UniProtKB-KW"/>
</dbReference>
<evidence type="ECO:0000313" key="13">
    <source>
        <dbReference type="EMBL" id="PZV80326.1"/>
    </source>
</evidence>
<comment type="subunit">
    <text evidence="10">Homodimer. Heterotetramer of two MnmE and two MnmG subunits.</text>
</comment>
<protein>
    <recommendedName>
        <fullName evidence="10">tRNA modification GTPase MnmE</fullName>
        <ecNumber evidence="10">3.6.-.-</ecNumber>
    </recommendedName>
</protein>
<dbReference type="RefSeq" id="WP_111393889.1">
    <property type="nucleotide sequence ID" value="NZ_QKTX01000012.1"/>
</dbReference>
<dbReference type="AlphaFoldDB" id="A0A326RNU2"/>
<dbReference type="Gene3D" id="3.40.50.300">
    <property type="entry name" value="P-loop containing nucleotide triphosphate hydrolases"/>
    <property type="match status" value="1"/>
</dbReference>
<gene>
    <name evidence="10" type="primary">mnmE</name>
    <name evidence="10" type="synonym">trmE</name>
    <name evidence="13" type="ORF">CLV31_11293</name>
</gene>
<name>A0A326RNU2_9BACT</name>
<feature type="domain" description="TrmE-type G" evidence="12">
    <location>
        <begin position="223"/>
        <end position="382"/>
    </location>
</feature>
<feature type="binding site" evidence="10">
    <location>
        <begin position="233"/>
        <end position="238"/>
    </location>
    <ligand>
        <name>GTP</name>
        <dbReference type="ChEBI" id="CHEBI:37565"/>
    </ligand>
</feature>
<comment type="function">
    <text evidence="10">Exhibits a very high intrinsic GTPase hydrolysis rate. Involved in the addition of a carboxymethylaminomethyl (cmnm) group at the wobble position (U34) of certain tRNAs, forming tRNA-cmnm(5)s(2)U34.</text>
</comment>
<dbReference type="InterPro" id="IPR006073">
    <property type="entry name" value="GTP-bd"/>
</dbReference>
<feature type="binding site" evidence="10">
    <location>
        <position position="258"/>
    </location>
    <ligand>
        <name>Mg(2+)</name>
        <dbReference type="ChEBI" id="CHEBI:18420"/>
    </ligand>
</feature>
<dbReference type="Pfam" id="PF01926">
    <property type="entry name" value="MMR_HSR1"/>
    <property type="match status" value="1"/>
</dbReference>
<evidence type="ECO:0000256" key="10">
    <source>
        <dbReference type="HAMAP-Rule" id="MF_00379"/>
    </source>
</evidence>
<dbReference type="GO" id="GO:0005829">
    <property type="term" value="C:cytosol"/>
    <property type="evidence" value="ECO:0007669"/>
    <property type="project" value="TreeGrafter"/>
</dbReference>
<organism evidence="13 14">
    <name type="scientific">Algoriphagus aquaeductus</name>
    <dbReference type="NCBI Taxonomy" id="475299"/>
    <lineage>
        <taxon>Bacteria</taxon>
        <taxon>Pseudomonadati</taxon>
        <taxon>Bacteroidota</taxon>
        <taxon>Cytophagia</taxon>
        <taxon>Cytophagales</taxon>
        <taxon>Cyclobacteriaceae</taxon>
        <taxon>Algoriphagus</taxon>
    </lineage>
</organism>
<evidence type="ECO:0000256" key="3">
    <source>
        <dbReference type="ARBA" id="ARBA00022694"/>
    </source>
</evidence>
<sequence length="460" mass="51076">MSFNLAEREDTIIALATPQGVGAIAVIRLSGKNAIKATNEVFFGKNLEEVPTHTIHFGTIRDGEKIIDEVLVSVFKAPKSFTKENVVEISTHGSSYIINQVLKLFVRKGIRLAKPGEFTQRAFLNGQFDLAQAEAVADLIHADSETSHQAALNQMRGGFSSEIQELRNQLIHFASMIELELDFVEEDVEFASRDDLRTLVERILRIVEELILSFDLGNVIKNGVPTVIAGKPNAGKSTLLNALLNEEKAIVSDIAGTTRDFIEDEISIGGVIFRFIDTAGLRETTDTIEAIGVSRTQEKMKTASLILYLFDLSDTDLVEINRDINKLENLGVPFLKVANKTDKAKENIISELKEKHPDTIFISAGKKENLEGLKARILELVNLDKFRTGNTIVTNVRHYDSLTKTRESLLDVLSGLDQEVTNDFLAMDIRRSLHYLGEITGQVTTDDLLANIFSKFCIGK</sequence>
<dbReference type="CDD" id="cd14858">
    <property type="entry name" value="TrmE_N"/>
    <property type="match status" value="1"/>
</dbReference>
<feature type="binding site" evidence="10">
    <location>
        <begin position="252"/>
        <end position="258"/>
    </location>
    <ligand>
        <name>GTP</name>
        <dbReference type="ChEBI" id="CHEBI:37565"/>
    </ligand>
</feature>
<dbReference type="FunFam" id="3.40.50.300:FF:001376">
    <property type="entry name" value="tRNA modification GTPase MnmE"/>
    <property type="match status" value="1"/>
</dbReference>
<dbReference type="NCBIfam" id="TIGR00450">
    <property type="entry name" value="mnmE_trmE_thdF"/>
    <property type="match status" value="1"/>
</dbReference>
<dbReference type="OrthoDB" id="9805918at2"/>
<dbReference type="Gene3D" id="1.20.120.430">
    <property type="entry name" value="tRNA modification GTPase MnmE domain 2"/>
    <property type="match status" value="1"/>
</dbReference>
<dbReference type="InterPro" id="IPR004520">
    <property type="entry name" value="GTPase_MnmE"/>
</dbReference>
<evidence type="ECO:0000256" key="8">
    <source>
        <dbReference type="ARBA" id="ARBA00022958"/>
    </source>
</evidence>
<feature type="binding site" evidence="10">
    <location>
        <position position="252"/>
    </location>
    <ligand>
        <name>K(+)</name>
        <dbReference type="ChEBI" id="CHEBI:29103"/>
    </ligand>
</feature>
<dbReference type="GO" id="GO:0002098">
    <property type="term" value="P:tRNA wobble uridine modification"/>
    <property type="evidence" value="ECO:0007669"/>
    <property type="project" value="TreeGrafter"/>
</dbReference>
<keyword evidence="4 10" id="KW-0479">Metal-binding</keyword>
<dbReference type="PANTHER" id="PTHR42714">
    <property type="entry name" value="TRNA MODIFICATION GTPASE GTPBP3"/>
    <property type="match status" value="1"/>
</dbReference>
<evidence type="ECO:0000259" key="12">
    <source>
        <dbReference type="PROSITE" id="PS51709"/>
    </source>
</evidence>
<dbReference type="InterPro" id="IPR031168">
    <property type="entry name" value="G_TrmE"/>
</dbReference>
<dbReference type="PROSITE" id="PS51709">
    <property type="entry name" value="G_TRME"/>
    <property type="match status" value="1"/>
</dbReference>
<dbReference type="Gene3D" id="3.30.1360.120">
    <property type="entry name" value="Probable tRNA modification gtpase trme, domain 1"/>
    <property type="match status" value="1"/>
</dbReference>
<dbReference type="InterPro" id="IPR005225">
    <property type="entry name" value="Small_GTP-bd"/>
</dbReference>
<comment type="subcellular location">
    <subcellularLocation>
        <location evidence="10">Cytoplasm</location>
    </subcellularLocation>
</comment>
<dbReference type="InterPro" id="IPR027368">
    <property type="entry name" value="MnmE_dom2"/>
</dbReference>
<keyword evidence="14" id="KW-1185">Reference proteome</keyword>
<accession>A0A326RNU2</accession>
<evidence type="ECO:0000256" key="1">
    <source>
        <dbReference type="ARBA" id="ARBA00011043"/>
    </source>
</evidence>
<keyword evidence="5 10" id="KW-0547">Nucleotide-binding</keyword>
<dbReference type="SUPFAM" id="SSF52540">
    <property type="entry name" value="P-loop containing nucleoside triphosphate hydrolases"/>
    <property type="match status" value="1"/>
</dbReference>
<evidence type="ECO:0000256" key="7">
    <source>
        <dbReference type="ARBA" id="ARBA00022842"/>
    </source>
</evidence>
<keyword evidence="6 10" id="KW-0378">Hydrolase</keyword>
<dbReference type="InterPro" id="IPR027266">
    <property type="entry name" value="TrmE/GcvT-like"/>
</dbReference>
<dbReference type="EC" id="3.6.-.-" evidence="10"/>
<dbReference type="NCBIfam" id="NF003661">
    <property type="entry name" value="PRK05291.1-3"/>
    <property type="match status" value="1"/>
</dbReference>
<keyword evidence="3 10" id="KW-0819">tRNA processing</keyword>
<dbReference type="NCBIfam" id="TIGR00231">
    <property type="entry name" value="small_GTP"/>
    <property type="match status" value="1"/>
</dbReference>
<evidence type="ECO:0000256" key="4">
    <source>
        <dbReference type="ARBA" id="ARBA00022723"/>
    </source>
</evidence>
<evidence type="ECO:0000256" key="5">
    <source>
        <dbReference type="ARBA" id="ARBA00022741"/>
    </source>
</evidence>
<evidence type="ECO:0000313" key="14">
    <source>
        <dbReference type="Proteomes" id="UP000248917"/>
    </source>
</evidence>
<reference evidence="13 14" key="1">
    <citation type="submission" date="2018-06" db="EMBL/GenBank/DDBJ databases">
        <title>Genomic Encyclopedia of Archaeal and Bacterial Type Strains, Phase II (KMG-II): from individual species to whole genera.</title>
        <authorList>
            <person name="Goeker M."/>
        </authorList>
    </citation>
    <scope>NUCLEOTIDE SEQUENCE [LARGE SCALE GENOMIC DNA]</scope>
    <source>
        <strain evidence="13 14">T4</strain>
    </source>
</reference>
<dbReference type="Pfam" id="PF10396">
    <property type="entry name" value="TrmE_N"/>
    <property type="match status" value="1"/>
</dbReference>
<feature type="binding site" evidence="10">
    <location>
        <begin position="277"/>
        <end position="280"/>
    </location>
    <ligand>
        <name>GTP</name>
        <dbReference type="ChEBI" id="CHEBI:37565"/>
    </ligand>
</feature>
<dbReference type="FunFam" id="3.30.1360.120:FF:000003">
    <property type="entry name" value="tRNA modification GTPase MnmE"/>
    <property type="match status" value="1"/>
</dbReference>
<dbReference type="InterPro" id="IPR027417">
    <property type="entry name" value="P-loop_NTPase"/>
</dbReference>
<feature type="binding site" evidence="10">
    <location>
        <position position="237"/>
    </location>
    <ligand>
        <name>Mg(2+)</name>
        <dbReference type="ChEBI" id="CHEBI:18420"/>
    </ligand>
</feature>
<dbReference type="InterPro" id="IPR025867">
    <property type="entry name" value="MnmE_helical"/>
</dbReference>
<dbReference type="CDD" id="cd04164">
    <property type="entry name" value="trmE"/>
    <property type="match status" value="1"/>
</dbReference>
<keyword evidence="7 10" id="KW-0460">Magnesium</keyword>
<dbReference type="GO" id="GO:0030488">
    <property type="term" value="P:tRNA methylation"/>
    <property type="evidence" value="ECO:0007669"/>
    <property type="project" value="TreeGrafter"/>
</dbReference>
<keyword evidence="8 10" id="KW-0630">Potassium</keyword>
<dbReference type="Pfam" id="PF12631">
    <property type="entry name" value="MnmE_helical"/>
    <property type="match status" value="1"/>
</dbReference>
<keyword evidence="2 10" id="KW-0963">Cytoplasm</keyword>
<dbReference type="HAMAP" id="MF_00379">
    <property type="entry name" value="GTPase_MnmE"/>
    <property type="match status" value="1"/>
</dbReference>
<feature type="binding site" evidence="10">
    <location>
        <position position="254"/>
    </location>
    <ligand>
        <name>K(+)</name>
        <dbReference type="ChEBI" id="CHEBI:29103"/>
    </ligand>
</feature>
<evidence type="ECO:0000256" key="11">
    <source>
        <dbReference type="RuleBase" id="RU003313"/>
    </source>
</evidence>
<evidence type="ECO:0000256" key="2">
    <source>
        <dbReference type="ARBA" id="ARBA00022490"/>
    </source>
</evidence>